<keyword evidence="1" id="KW-0472">Membrane</keyword>
<gene>
    <name evidence="2" type="ORF">PFISCL1PPCAC_24520</name>
</gene>
<accession>A0AAV5WSI6</accession>
<organism evidence="2 3">
    <name type="scientific">Pristionchus fissidentatus</name>
    <dbReference type="NCBI Taxonomy" id="1538716"/>
    <lineage>
        <taxon>Eukaryota</taxon>
        <taxon>Metazoa</taxon>
        <taxon>Ecdysozoa</taxon>
        <taxon>Nematoda</taxon>
        <taxon>Chromadorea</taxon>
        <taxon>Rhabditida</taxon>
        <taxon>Rhabditina</taxon>
        <taxon>Diplogasteromorpha</taxon>
        <taxon>Diplogasteroidea</taxon>
        <taxon>Neodiplogasteridae</taxon>
        <taxon>Pristionchus</taxon>
    </lineage>
</organism>
<dbReference type="Proteomes" id="UP001432322">
    <property type="component" value="Unassembled WGS sequence"/>
</dbReference>
<feature type="non-terminal residue" evidence="2">
    <location>
        <position position="1"/>
    </location>
</feature>
<keyword evidence="1" id="KW-1133">Transmembrane helix</keyword>
<feature type="transmembrane region" description="Helical" evidence="1">
    <location>
        <begin position="158"/>
        <end position="191"/>
    </location>
</feature>
<evidence type="ECO:0000256" key="1">
    <source>
        <dbReference type="SAM" id="Phobius"/>
    </source>
</evidence>
<dbReference type="EMBL" id="BTSY01000006">
    <property type="protein sequence ID" value="GMT33223.1"/>
    <property type="molecule type" value="Genomic_DNA"/>
</dbReference>
<dbReference type="AlphaFoldDB" id="A0AAV5WSI6"/>
<proteinExistence type="predicted"/>
<feature type="transmembrane region" description="Helical" evidence="1">
    <location>
        <begin position="96"/>
        <end position="119"/>
    </location>
</feature>
<protein>
    <submittedName>
        <fullName evidence="2">Uncharacterized protein</fullName>
    </submittedName>
</protein>
<reference evidence="2" key="1">
    <citation type="submission" date="2023-10" db="EMBL/GenBank/DDBJ databases">
        <title>Genome assembly of Pristionchus species.</title>
        <authorList>
            <person name="Yoshida K."/>
            <person name="Sommer R.J."/>
        </authorList>
    </citation>
    <scope>NUCLEOTIDE SEQUENCE</scope>
    <source>
        <strain evidence="2">RS5133</strain>
    </source>
</reference>
<keyword evidence="1" id="KW-0812">Transmembrane</keyword>
<comment type="caution">
    <text evidence="2">The sequence shown here is derived from an EMBL/GenBank/DDBJ whole genome shotgun (WGS) entry which is preliminary data.</text>
</comment>
<name>A0AAV5WSI6_9BILA</name>
<keyword evidence="3" id="KW-1185">Reference proteome</keyword>
<feature type="transmembrane region" description="Helical" evidence="1">
    <location>
        <begin position="125"/>
        <end position="146"/>
    </location>
</feature>
<sequence>YHSTTVAAYSAQKQDRCCSLTLNISMSEVFPSAPLLPTPPIYDTPPQFPECNRPNDVEQPLVSSVPSKIAQVCKCPNCGPYSICGLSNESLSRVSFLILNLLFGFMGVISLMIMINALWRSEFTPFVFGICGVAISTAIIAALSSVQKQVLEKKTLGLTILIGALVWFAAASALILMGSIGILLGFTMVVFTRRPRPAFDGRYSYTIPRVDYHDDDMAAAILSILISSLLLIGLRMMAKGYCCRQSLLLLLLHQVIVVT</sequence>
<evidence type="ECO:0000313" key="3">
    <source>
        <dbReference type="Proteomes" id="UP001432322"/>
    </source>
</evidence>
<evidence type="ECO:0000313" key="2">
    <source>
        <dbReference type="EMBL" id="GMT33223.1"/>
    </source>
</evidence>
<feature type="transmembrane region" description="Helical" evidence="1">
    <location>
        <begin position="217"/>
        <end position="238"/>
    </location>
</feature>